<dbReference type="PANTHER" id="PTHR44846">
    <property type="entry name" value="MANNOSYL-D-GLYCERATE TRANSPORT/METABOLISM SYSTEM REPRESSOR MNGR-RELATED"/>
    <property type="match status" value="1"/>
</dbReference>
<dbReference type="Proteomes" id="UP000565715">
    <property type="component" value="Unassembled WGS sequence"/>
</dbReference>
<dbReference type="Gene3D" id="1.10.10.10">
    <property type="entry name" value="Winged helix-like DNA-binding domain superfamily/Winged helix DNA-binding domain"/>
    <property type="match status" value="1"/>
</dbReference>
<keyword evidence="3" id="KW-0804">Transcription</keyword>
<dbReference type="GO" id="GO:0045892">
    <property type="term" value="P:negative regulation of DNA-templated transcription"/>
    <property type="evidence" value="ECO:0007669"/>
    <property type="project" value="TreeGrafter"/>
</dbReference>
<dbReference type="SMART" id="SM00345">
    <property type="entry name" value="HTH_GNTR"/>
    <property type="match status" value="1"/>
</dbReference>
<dbReference type="CDD" id="cd07377">
    <property type="entry name" value="WHTH_GntR"/>
    <property type="match status" value="1"/>
</dbReference>
<gene>
    <name evidence="5" type="ORF">HGA13_30855</name>
</gene>
<evidence type="ECO:0000259" key="4">
    <source>
        <dbReference type="PROSITE" id="PS50949"/>
    </source>
</evidence>
<dbReference type="EMBL" id="JAAXOO010000009">
    <property type="protein sequence ID" value="NKY37435.1"/>
    <property type="molecule type" value="Genomic_DNA"/>
</dbReference>
<dbReference type="GO" id="GO:0003700">
    <property type="term" value="F:DNA-binding transcription factor activity"/>
    <property type="evidence" value="ECO:0007669"/>
    <property type="project" value="InterPro"/>
</dbReference>
<evidence type="ECO:0000256" key="3">
    <source>
        <dbReference type="ARBA" id="ARBA00023163"/>
    </source>
</evidence>
<dbReference type="InterPro" id="IPR036388">
    <property type="entry name" value="WH-like_DNA-bd_sf"/>
</dbReference>
<organism evidence="5 6">
    <name type="scientific">Nocardia speluncae</name>
    <dbReference type="NCBI Taxonomy" id="419477"/>
    <lineage>
        <taxon>Bacteria</taxon>
        <taxon>Bacillati</taxon>
        <taxon>Actinomycetota</taxon>
        <taxon>Actinomycetes</taxon>
        <taxon>Mycobacteriales</taxon>
        <taxon>Nocardiaceae</taxon>
        <taxon>Nocardia</taxon>
    </lineage>
</organism>
<proteinExistence type="predicted"/>
<feature type="domain" description="HTH gntR-type" evidence="4">
    <location>
        <begin position="10"/>
        <end position="78"/>
    </location>
</feature>
<dbReference type="AlphaFoldDB" id="A0A846XQ75"/>
<comment type="caution">
    <text evidence="5">The sequence shown here is derived from an EMBL/GenBank/DDBJ whole genome shotgun (WGS) entry which is preliminary data.</text>
</comment>
<dbReference type="SUPFAM" id="SSF46785">
    <property type="entry name" value="Winged helix' DNA-binding domain"/>
    <property type="match status" value="1"/>
</dbReference>
<evidence type="ECO:0000256" key="2">
    <source>
        <dbReference type="ARBA" id="ARBA00023125"/>
    </source>
</evidence>
<dbReference type="InterPro" id="IPR000524">
    <property type="entry name" value="Tscrpt_reg_HTH_GntR"/>
</dbReference>
<dbReference type="PROSITE" id="PS50949">
    <property type="entry name" value="HTH_GNTR"/>
    <property type="match status" value="1"/>
</dbReference>
<reference evidence="5 6" key="1">
    <citation type="submission" date="2020-04" db="EMBL/GenBank/DDBJ databases">
        <title>MicrobeNet Type strains.</title>
        <authorList>
            <person name="Nicholson A.C."/>
        </authorList>
    </citation>
    <scope>NUCLEOTIDE SEQUENCE [LARGE SCALE GENOMIC DNA]</scope>
    <source>
        <strain evidence="5 6">DSM 45078</strain>
    </source>
</reference>
<dbReference type="InterPro" id="IPR036390">
    <property type="entry name" value="WH_DNA-bd_sf"/>
</dbReference>
<keyword evidence="2" id="KW-0238">DNA-binding</keyword>
<evidence type="ECO:0000313" key="5">
    <source>
        <dbReference type="EMBL" id="NKY37435.1"/>
    </source>
</evidence>
<dbReference type="PANTHER" id="PTHR44846:SF17">
    <property type="entry name" value="GNTR-FAMILY TRANSCRIPTIONAL REGULATOR"/>
    <property type="match status" value="1"/>
</dbReference>
<accession>A0A846XQ75</accession>
<sequence>MDRIDPDDPRPPSQQIANALRAAILTRKLSPGERLPSGPQLRERFGVAKATAEQAVRILRDEGLVVSRKGSGVYVRERTERPVGLRPHIEQSFGSSTVTIDFAGFSGETLHGAIAEPIDRIREGRLRPDSLTVRMLVPDTSSPWTLPARVDDLTDSPAFRRRATRIMERHALAVVDAVDELGRLGLVASAAARVRSYPATPLFKLYVLNRERVFFGYYPVRESKLELDGESTAIWDLMGKDAMLFQYSRDTDPDSSSSRFVDQSQVWFDSIWNSVARDYRP</sequence>
<keyword evidence="1" id="KW-0805">Transcription regulation</keyword>
<dbReference type="Pfam" id="PF00392">
    <property type="entry name" value="GntR"/>
    <property type="match status" value="1"/>
</dbReference>
<protein>
    <submittedName>
        <fullName evidence="5">GntR family transcriptional regulator</fullName>
    </submittedName>
</protein>
<keyword evidence="6" id="KW-1185">Reference proteome</keyword>
<dbReference type="InterPro" id="IPR050679">
    <property type="entry name" value="Bact_HTH_transcr_reg"/>
</dbReference>
<dbReference type="RefSeq" id="WP_068044220.1">
    <property type="nucleotide sequence ID" value="NZ_JAAXOO010000009.1"/>
</dbReference>
<name>A0A846XQ75_9NOCA</name>
<dbReference type="GO" id="GO:0003677">
    <property type="term" value="F:DNA binding"/>
    <property type="evidence" value="ECO:0007669"/>
    <property type="project" value="UniProtKB-KW"/>
</dbReference>
<evidence type="ECO:0000313" key="6">
    <source>
        <dbReference type="Proteomes" id="UP000565715"/>
    </source>
</evidence>
<evidence type="ECO:0000256" key="1">
    <source>
        <dbReference type="ARBA" id="ARBA00023015"/>
    </source>
</evidence>